<name>A0A0A9C0X4_ARUDO</name>
<evidence type="ECO:0000313" key="2">
    <source>
        <dbReference type="EMBL" id="JAD69964.1"/>
    </source>
</evidence>
<sequence length="31" mass="3524">MVPSAPSLGRGSGRSSWRRRSPSRRTLRRGR</sequence>
<accession>A0A0A9C0X4</accession>
<reference evidence="2" key="2">
    <citation type="journal article" date="2015" name="Data Brief">
        <title>Shoot transcriptome of the giant reed, Arundo donax.</title>
        <authorList>
            <person name="Barrero R.A."/>
            <person name="Guerrero F.D."/>
            <person name="Moolhuijzen P."/>
            <person name="Goolsby J.A."/>
            <person name="Tidwell J."/>
            <person name="Bellgard S.E."/>
            <person name="Bellgard M.I."/>
        </authorList>
    </citation>
    <scope>NUCLEOTIDE SEQUENCE</scope>
    <source>
        <tissue evidence="2">Shoot tissue taken approximately 20 cm above the soil surface</tissue>
    </source>
</reference>
<feature type="region of interest" description="Disordered" evidence="1">
    <location>
        <begin position="1"/>
        <end position="31"/>
    </location>
</feature>
<proteinExistence type="predicted"/>
<reference evidence="2" key="1">
    <citation type="submission" date="2014-09" db="EMBL/GenBank/DDBJ databases">
        <authorList>
            <person name="Magalhaes I.L.F."/>
            <person name="Oliveira U."/>
            <person name="Santos F.R."/>
            <person name="Vidigal T.H.D.A."/>
            <person name="Brescovit A.D."/>
            <person name="Santos A.J."/>
        </authorList>
    </citation>
    <scope>NUCLEOTIDE SEQUENCE</scope>
    <source>
        <tissue evidence="2">Shoot tissue taken approximately 20 cm above the soil surface</tissue>
    </source>
</reference>
<evidence type="ECO:0000256" key="1">
    <source>
        <dbReference type="SAM" id="MobiDB-lite"/>
    </source>
</evidence>
<protein>
    <submittedName>
        <fullName evidence="2">Uncharacterized protein</fullName>
    </submittedName>
</protein>
<feature type="compositionally biased region" description="Low complexity" evidence="1">
    <location>
        <begin position="1"/>
        <end position="15"/>
    </location>
</feature>
<dbReference type="EMBL" id="GBRH01227931">
    <property type="protein sequence ID" value="JAD69964.1"/>
    <property type="molecule type" value="Transcribed_RNA"/>
</dbReference>
<organism evidence="2">
    <name type="scientific">Arundo donax</name>
    <name type="common">Giant reed</name>
    <name type="synonym">Donax arundinaceus</name>
    <dbReference type="NCBI Taxonomy" id="35708"/>
    <lineage>
        <taxon>Eukaryota</taxon>
        <taxon>Viridiplantae</taxon>
        <taxon>Streptophyta</taxon>
        <taxon>Embryophyta</taxon>
        <taxon>Tracheophyta</taxon>
        <taxon>Spermatophyta</taxon>
        <taxon>Magnoliopsida</taxon>
        <taxon>Liliopsida</taxon>
        <taxon>Poales</taxon>
        <taxon>Poaceae</taxon>
        <taxon>PACMAD clade</taxon>
        <taxon>Arundinoideae</taxon>
        <taxon>Arundineae</taxon>
        <taxon>Arundo</taxon>
    </lineage>
</organism>
<feature type="compositionally biased region" description="Basic residues" evidence="1">
    <location>
        <begin position="16"/>
        <end position="31"/>
    </location>
</feature>
<dbReference type="AlphaFoldDB" id="A0A0A9C0X4"/>